<dbReference type="Gene3D" id="2.160.20.10">
    <property type="entry name" value="Single-stranded right-handed beta-helix, Pectin lyase-like"/>
    <property type="match status" value="1"/>
</dbReference>
<protein>
    <submittedName>
        <fullName evidence="7">NosD domain-containing protein</fullName>
    </submittedName>
</protein>
<evidence type="ECO:0000256" key="4">
    <source>
        <dbReference type="SAM" id="Phobius"/>
    </source>
</evidence>
<keyword evidence="8" id="KW-1185">Reference proteome</keyword>
<proteinExistence type="predicted"/>
<dbReference type="SUPFAM" id="SSF51126">
    <property type="entry name" value="Pectin lyase-like"/>
    <property type="match status" value="1"/>
</dbReference>
<evidence type="ECO:0000256" key="5">
    <source>
        <dbReference type="SAM" id="SignalP"/>
    </source>
</evidence>
<dbReference type="InterPro" id="IPR006626">
    <property type="entry name" value="PbH1"/>
</dbReference>
<evidence type="ECO:0000256" key="2">
    <source>
        <dbReference type="ARBA" id="ARBA00022737"/>
    </source>
</evidence>
<dbReference type="InterPro" id="IPR011050">
    <property type="entry name" value="Pectin_lyase_fold/virulence"/>
</dbReference>
<dbReference type="InterPro" id="IPR007742">
    <property type="entry name" value="NosD_dom"/>
</dbReference>
<dbReference type="SMART" id="SM00722">
    <property type="entry name" value="CASH"/>
    <property type="match status" value="2"/>
</dbReference>
<keyword evidence="3" id="KW-0833">Ubl conjugation pathway</keyword>
<dbReference type="EMBL" id="JARTLD010000030">
    <property type="protein sequence ID" value="MED5018045.1"/>
    <property type="molecule type" value="Genomic_DNA"/>
</dbReference>
<feature type="transmembrane region" description="Helical" evidence="4">
    <location>
        <begin position="422"/>
        <end position="439"/>
    </location>
</feature>
<evidence type="ECO:0000313" key="8">
    <source>
        <dbReference type="Proteomes" id="UP001343257"/>
    </source>
</evidence>
<dbReference type="RefSeq" id="WP_328278131.1">
    <property type="nucleotide sequence ID" value="NZ_JARTLD010000030.1"/>
</dbReference>
<keyword evidence="2" id="KW-0677">Repeat</keyword>
<comment type="caution">
    <text evidence="7">The sequence shown here is derived from an EMBL/GenBank/DDBJ whole genome shotgun (WGS) entry which is preliminary data.</text>
</comment>
<keyword evidence="4" id="KW-1133">Transmembrane helix</keyword>
<organism evidence="7 8">
    <name type="scientific">Paenibacillus chibensis</name>
    <dbReference type="NCBI Taxonomy" id="59846"/>
    <lineage>
        <taxon>Bacteria</taxon>
        <taxon>Bacillati</taxon>
        <taxon>Bacillota</taxon>
        <taxon>Bacilli</taxon>
        <taxon>Bacillales</taxon>
        <taxon>Paenibacillaceae</taxon>
        <taxon>Paenibacillus</taxon>
    </lineage>
</organism>
<feature type="domain" description="Carbohydrate-binding/sugar hydrolysis" evidence="6">
    <location>
        <begin position="196"/>
        <end position="355"/>
    </location>
</feature>
<sequence length="445" mass="49073">MPLSKAWIVITALLLICCTGPSGHAWAESAQKQQPVLLQTLVDRAAEGDTIRLAAGTYAGPVNVNKRITIQGDGSTTLVNDSDKSAMTLSADGVQITGLQITHNGALESAAVEVRGSKSKLENLSIRTLGYGIMVRDAGGTVIHDNQIAWFEPNADRPEKKRNGIDLYNAPDTRITDNQIEYMKDGIYMEQGSSETVKGNRISYSRYGIHCMYINDSQVTGNVGEHNFTGAMVMVVKNTVVSDNSFQKQSYNVYAQGILLYDVQDSWVERNVVEGNRVGVYIEKSTGNRVADNGLFNNFVGIQMINADQNTFLHNGFVMNVIESMEKGSSSNRFTENYWDSFQGLDLNHDGRSDIPYAMNPFYQQIIARNAAYQLFFQSPSMTFLSNLFADPGRTTARDSAPLMQMDMKLEAVHAREGRDRSAILITGVLLLAAAVYMIRGGVRK</sequence>
<accession>A0ABU6PT27</accession>
<name>A0ABU6PT27_9BACL</name>
<gene>
    <name evidence="7" type="ORF">P9847_12105</name>
</gene>
<keyword evidence="4" id="KW-0472">Membrane</keyword>
<dbReference type="NCBIfam" id="TIGR03804">
    <property type="entry name" value="para_beta_helix"/>
    <property type="match status" value="3"/>
</dbReference>
<reference evidence="7 8" key="1">
    <citation type="submission" date="2023-03" db="EMBL/GenBank/DDBJ databases">
        <title>Bacillus Genome Sequencing.</title>
        <authorList>
            <person name="Dunlap C."/>
        </authorList>
    </citation>
    <scope>NUCLEOTIDE SEQUENCE [LARGE SCALE GENOMIC DNA]</scope>
    <source>
        <strain evidence="7 8">NRS-52</strain>
    </source>
</reference>
<dbReference type="SMART" id="SM00710">
    <property type="entry name" value="PbH1"/>
    <property type="match status" value="7"/>
</dbReference>
<dbReference type="InterPro" id="IPR051550">
    <property type="entry name" value="SCF-Subunits/Alg-Epimerases"/>
</dbReference>
<dbReference type="InterPro" id="IPR006633">
    <property type="entry name" value="Carb-bd_sugar_hydrolysis-dom"/>
</dbReference>
<dbReference type="InterPro" id="IPR022441">
    <property type="entry name" value="Para_beta_helix_rpt-2"/>
</dbReference>
<dbReference type="InterPro" id="IPR012334">
    <property type="entry name" value="Pectin_lyas_fold"/>
</dbReference>
<dbReference type="PANTHER" id="PTHR22990">
    <property type="entry name" value="F-BOX ONLY PROTEIN"/>
    <property type="match status" value="1"/>
</dbReference>
<dbReference type="PANTHER" id="PTHR22990:SF15">
    <property type="entry name" value="F-BOX ONLY PROTEIN 10"/>
    <property type="match status" value="1"/>
</dbReference>
<evidence type="ECO:0000256" key="1">
    <source>
        <dbReference type="ARBA" id="ARBA00004906"/>
    </source>
</evidence>
<keyword evidence="4" id="KW-0812">Transmembrane</keyword>
<evidence type="ECO:0000259" key="6">
    <source>
        <dbReference type="SMART" id="SM00722"/>
    </source>
</evidence>
<dbReference type="Proteomes" id="UP001343257">
    <property type="component" value="Unassembled WGS sequence"/>
</dbReference>
<feature type="chain" id="PRO_5046945193" evidence="5">
    <location>
        <begin position="28"/>
        <end position="445"/>
    </location>
</feature>
<keyword evidence="5" id="KW-0732">Signal</keyword>
<feature type="signal peptide" evidence="5">
    <location>
        <begin position="1"/>
        <end position="27"/>
    </location>
</feature>
<comment type="pathway">
    <text evidence="1">Protein modification; protein ubiquitination.</text>
</comment>
<feature type="domain" description="Carbohydrate-binding/sugar hydrolysis" evidence="6">
    <location>
        <begin position="45"/>
        <end position="190"/>
    </location>
</feature>
<dbReference type="Pfam" id="PF05048">
    <property type="entry name" value="NosD"/>
    <property type="match status" value="1"/>
</dbReference>
<evidence type="ECO:0000256" key="3">
    <source>
        <dbReference type="ARBA" id="ARBA00022786"/>
    </source>
</evidence>
<evidence type="ECO:0000313" key="7">
    <source>
        <dbReference type="EMBL" id="MED5018045.1"/>
    </source>
</evidence>